<gene>
    <name evidence="1" type="ORF">NU887_11775</name>
</gene>
<evidence type="ECO:0000313" key="2">
    <source>
        <dbReference type="Proteomes" id="UP001142175"/>
    </source>
</evidence>
<organism evidence="1 2">
    <name type="scientific">Aquiflexum gelatinilyticum</name>
    <dbReference type="NCBI Taxonomy" id="2961943"/>
    <lineage>
        <taxon>Bacteria</taxon>
        <taxon>Pseudomonadati</taxon>
        <taxon>Bacteroidota</taxon>
        <taxon>Cytophagia</taxon>
        <taxon>Cytophagales</taxon>
        <taxon>Cyclobacteriaceae</taxon>
        <taxon>Aquiflexum</taxon>
    </lineage>
</organism>
<name>A0A9X2P4A7_9BACT</name>
<protein>
    <submittedName>
        <fullName evidence="1">Uncharacterized protein</fullName>
    </submittedName>
</protein>
<keyword evidence="2" id="KW-1185">Reference proteome</keyword>
<accession>A0A9X2P4A7</accession>
<sequence length="53" mass="5948">MKNLEIKEIRLDDVKWIDGLTTPPSTYKCAHHLLDSEKLSALVDPGSAYSLFS</sequence>
<reference evidence="1" key="1">
    <citation type="submission" date="2022-08" db="EMBL/GenBank/DDBJ databases">
        <authorList>
            <person name="Zhang D."/>
        </authorList>
    </citation>
    <scope>NUCLEOTIDE SEQUENCE</scope>
    <source>
        <strain evidence="1">XJ19-11</strain>
    </source>
</reference>
<dbReference type="EMBL" id="JANSUY010000010">
    <property type="protein sequence ID" value="MCR9015716.1"/>
    <property type="molecule type" value="Genomic_DNA"/>
</dbReference>
<dbReference type="RefSeq" id="WP_258423579.1">
    <property type="nucleotide sequence ID" value="NZ_JANSUY010000010.1"/>
</dbReference>
<dbReference type="Proteomes" id="UP001142175">
    <property type="component" value="Unassembled WGS sequence"/>
</dbReference>
<comment type="caution">
    <text evidence="1">The sequence shown here is derived from an EMBL/GenBank/DDBJ whole genome shotgun (WGS) entry which is preliminary data.</text>
</comment>
<proteinExistence type="predicted"/>
<evidence type="ECO:0000313" key="1">
    <source>
        <dbReference type="EMBL" id="MCR9015716.1"/>
    </source>
</evidence>
<dbReference type="AlphaFoldDB" id="A0A9X2P4A7"/>